<keyword evidence="2 7" id="KW-0813">Transport</keyword>
<name>A0AAW9WPH7_9FIRM</name>
<proteinExistence type="inferred from homology"/>
<comment type="similarity">
    <text evidence="7">Belongs to the binding-protein-dependent transport system permease family.</text>
</comment>
<protein>
    <submittedName>
        <fullName evidence="9">ABC transporter permease subunit</fullName>
    </submittedName>
</protein>
<feature type="transmembrane region" description="Helical" evidence="7">
    <location>
        <begin position="32"/>
        <end position="52"/>
    </location>
</feature>
<gene>
    <name evidence="9" type="ORF">GNE07_29370</name>
</gene>
<feature type="transmembrane region" description="Helical" evidence="7">
    <location>
        <begin position="94"/>
        <end position="119"/>
    </location>
</feature>
<dbReference type="InterPro" id="IPR050366">
    <property type="entry name" value="BP-dependent_transpt_permease"/>
</dbReference>
<dbReference type="RefSeq" id="WP_081035066.1">
    <property type="nucleotide sequence ID" value="NZ_CZAZ01000068.1"/>
</dbReference>
<keyword evidence="3" id="KW-1003">Cell membrane</keyword>
<evidence type="ECO:0000313" key="10">
    <source>
        <dbReference type="Proteomes" id="UP000434223"/>
    </source>
</evidence>
<dbReference type="EMBL" id="WNME01000047">
    <property type="protein sequence ID" value="MUB67129.1"/>
    <property type="molecule type" value="Genomic_DNA"/>
</dbReference>
<dbReference type="Pfam" id="PF12911">
    <property type="entry name" value="OppC_N"/>
    <property type="match status" value="1"/>
</dbReference>
<dbReference type="Pfam" id="PF00528">
    <property type="entry name" value="BPD_transp_1"/>
    <property type="match status" value="1"/>
</dbReference>
<dbReference type="GO" id="GO:0005886">
    <property type="term" value="C:plasma membrane"/>
    <property type="evidence" value="ECO:0007669"/>
    <property type="project" value="UniProtKB-SubCell"/>
</dbReference>
<keyword evidence="6 7" id="KW-0472">Membrane</keyword>
<keyword evidence="5 7" id="KW-1133">Transmembrane helix</keyword>
<evidence type="ECO:0000256" key="4">
    <source>
        <dbReference type="ARBA" id="ARBA00022692"/>
    </source>
</evidence>
<evidence type="ECO:0000313" key="9">
    <source>
        <dbReference type="EMBL" id="MUB67129.1"/>
    </source>
</evidence>
<dbReference type="PANTHER" id="PTHR43386">
    <property type="entry name" value="OLIGOPEPTIDE TRANSPORT SYSTEM PERMEASE PROTEIN APPC"/>
    <property type="match status" value="1"/>
</dbReference>
<sequence length="294" mass="31518">MDSATLTAAQTMKRKQSASAAVLKRLRKNKTAMVGLIVFAILALSAVFAPVLTPYGYATMDLKIAFQGPSTAHWFGTDDLGRDILTRILYGGRYSLTIGIISVAFALVVGVIIGTIAGYFGGMADNLIMRFLDIFQSIPGLLLTIAISAALGSGFDKTVLALSISRIPAFARVLRASIMRVRDQEYLEAAESIGCGKFRMIMRYVLPNSLAPLIVEATMGVANTVLTAASLSYIGLGVQPPTPEWGAMLSGAKGYIRDYSYMLTFPGLFIALTVLCLNMLGDGLRDALDPKLKN</sequence>
<dbReference type="Proteomes" id="UP000434223">
    <property type="component" value="Unassembled WGS sequence"/>
</dbReference>
<dbReference type="PANTHER" id="PTHR43386:SF1">
    <property type="entry name" value="D,D-DIPEPTIDE TRANSPORT SYSTEM PERMEASE PROTEIN DDPC-RELATED"/>
    <property type="match status" value="1"/>
</dbReference>
<dbReference type="Gene3D" id="1.10.3720.10">
    <property type="entry name" value="MetI-like"/>
    <property type="match status" value="1"/>
</dbReference>
<dbReference type="InterPro" id="IPR035906">
    <property type="entry name" value="MetI-like_sf"/>
</dbReference>
<dbReference type="PROSITE" id="PS50928">
    <property type="entry name" value="ABC_TM1"/>
    <property type="match status" value="1"/>
</dbReference>
<comment type="caution">
    <text evidence="9">The sequence shown here is derived from an EMBL/GenBank/DDBJ whole genome shotgun (WGS) entry which is preliminary data.</text>
</comment>
<keyword evidence="4 7" id="KW-0812">Transmembrane</keyword>
<evidence type="ECO:0000256" key="6">
    <source>
        <dbReference type="ARBA" id="ARBA00023136"/>
    </source>
</evidence>
<reference evidence="9 10" key="1">
    <citation type="submission" date="2019-09" db="EMBL/GenBank/DDBJ databases">
        <title>Draft genome sequencing of Hungatella hathewayi 123Y-2.</title>
        <authorList>
            <person name="Lv Q."/>
            <person name="Li S."/>
        </authorList>
    </citation>
    <scope>NUCLEOTIDE SEQUENCE [LARGE SCALE GENOMIC DNA]</scope>
    <source>
        <strain evidence="9 10">123Y-2</strain>
    </source>
</reference>
<evidence type="ECO:0000259" key="8">
    <source>
        <dbReference type="PROSITE" id="PS50928"/>
    </source>
</evidence>
<evidence type="ECO:0000256" key="7">
    <source>
        <dbReference type="RuleBase" id="RU363032"/>
    </source>
</evidence>
<comment type="subcellular location">
    <subcellularLocation>
        <location evidence="1 7">Cell membrane</location>
        <topology evidence="1 7">Multi-pass membrane protein</topology>
    </subcellularLocation>
</comment>
<evidence type="ECO:0000256" key="1">
    <source>
        <dbReference type="ARBA" id="ARBA00004651"/>
    </source>
</evidence>
<dbReference type="GO" id="GO:0055085">
    <property type="term" value="P:transmembrane transport"/>
    <property type="evidence" value="ECO:0007669"/>
    <property type="project" value="InterPro"/>
</dbReference>
<evidence type="ECO:0000256" key="2">
    <source>
        <dbReference type="ARBA" id="ARBA00022448"/>
    </source>
</evidence>
<organism evidence="9 10">
    <name type="scientific">Hungatella hathewayi</name>
    <dbReference type="NCBI Taxonomy" id="154046"/>
    <lineage>
        <taxon>Bacteria</taxon>
        <taxon>Bacillati</taxon>
        <taxon>Bacillota</taxon>
        <taxon>Clostridia</taxon>
        <taxon>Lachnospirales</taxon>
        <taxon>Lachnospiraceae</taxon>
        <taxon>Hungatella</taxon>
    </lineage>
</organism>
<dbReference type="InterPro" id="IPR000515">
    <property type="entry name" value="MetI-like"/>
</dbReference>
<dbReference type="CDD" id="cd06261">
    <property type="entry name" value="TM_PBP2"/>
    <property type="match status" value="1"/>
</dbReference>
<dbReference type="SUPFAM" id="SSF161098">
    <property type="entry name" value="MetI-like"/>
    <property type="match status" value="1"/>
</dbReference>
<feature type="domain" description="ABC transmembrane type-1" evidence="8">
    <location>
        <begin position="92"/>
        <end position="281"/>
    </location>
</feature>
<feature type="transmembrane region" description="Helical" evidence="7">
    <location>
        <begin position="259"/>
        <end position="281"/>
    </location>
</feature>
<dbReference type="InterPro" id="IPR025966">
    <property type="entry name" value="OppC_N"/>
</dbReference>
<evidence type="ECO:0000256" key="5">
    <source>
        <dbReference type="ARBA" id="ARBA00022989"/>
    </source>
</evidence>
<dbReference type="AlphaFoldDB" id="A0AAW9WPH7"/>
<evidence type="ECO:0000256" key="3">
    <source>
        <dbReference type="ARBA" id="ARBA00022475"/>
    </source>
</evidence>
<accession>A0AAW9WPH7</accession>